<dbReference type="Proteomes" id="UP000663981">
    <property type="component" value="Unassembled WGS sequence"/>
</dbReference>
<dbReference type="Pfam" id="PF01471">
    <property type="entry name" value="PG_binding_1"/>
    <property type="match status" value="1"/>
</dbReference>
<dbReference type="InterPro" id="IPR017853">
    <property type="entry name" value="GH"/>
</dbReference>
<evidence type="ECO:0000259" key="2">
    <source>
        <dbReference type="Pfam" id="PF01471"/>
    </source>
</evidence>
<dbReference type="PANTHER" id="PTHR34135:SF1">
    <property type="entry name" value="GLYCOSYL HYDROLASE FAMILY 25"/>
    <property type="match status" value="1"/>
</dbReference>
<dbReference type="PROSITE" id="PS51904">
    <property type="entry name" value="GLYCOSYL_HYDROL_F25_2"/>
    <property type="match status" value="1"/>
</dbReference>
<feature type="domain" description="Peptidoglycan binding-like" evidence="2">
    <location>
        <begin position="293"/>
        <end position="347"/>
    </location>
</feature>
<evidence type="ECO:0000313" key="3">
    <source>
        <dbReference type="EMBL" id="MBO1515502.1"/>
    </source>
</evidence>
<protein>
    <submittedName>
        <fullName evidence="3">Peptidoglycan-binding protein</fullName>
    </submittedName>
</protein>
<name>A0ABS3NBC3_9BACI</name>
<dbReference type="Gene3D" id="1.10.101.10">
    <property type="entry name" value="PGBD-like superfamily/PGBD"/>
    <property type="match status" value="2"/>
</dbReference>
<reference evidence="3 4" key="1">
    <citation type="submission" date="2021-03" db="EMBL/GenBank/DDBJ databases">
        <title>Whole genome sequence of Metabacillus bambusae BG109.</title>
        <authorList>
            <person name="Jeong J.W."/>
        </authorList>
    </citation>
    <scope>NUCLEOTIDE SEQUENCE [LARGE SCALE GENOMIC DNA]</scope>
    <source>
        <strain evidence="3 4">BG109</strain>
    </source>
</reference>
<comment type="caution">
    <text evidence="3">The sequence shown here is derived from an EMBL/GenBank/DDBJ whole genome shotgun (WGS) entry which is preliminary data.</text>
</comment>
<dbReference type="InterPro" id="IPR002477">
    <property type="entry name" value="Peptidoglycan-bd-like"/>
</dbReference>
<dbReference type="Pfam" id="PF01183">
    <property type="entry name" value="Glyco_hydro_25"/>
    <property type="match status" value="1"/>
</dbReference>
<dbReference type="SUPFAM" id="SSF47090">
    <property type="entry name" value="PGBD-like"/>
    <property type="match status" value="2"/>
</dbReference>
<dbReference type="PANTHER" id="PTHR34135">
    <property type="entry name" value="LYSOZYME"/>
    <property type="match status" value="1"/>
</dbReference>
<comment type="similarity">
    <text evidence="1">Belongs to the glycosyl hydrolase 25 family.</text>
</comment>
<organism evidence="3 4">
    <name type="scientific">Metabacillus bambusae</name>
    <dbReference type="NCBI Taxonomy" id="2795218"/>
    <lineage>
        <taxon>Bacteria</taxon>
        <taxon>Bacillati</taxon>
        <taxon>Bacillota</taxon>
        <taxon>Bacilli</taxon>
        <taxon>Bacillales</taxon>
        <taxon>Bacillaceae</taxon>
        <taxon>Metabacillus</taxon>
    </lineage>
</organism>
<sequence>MKSLIVDISHHQPSNKINWAKAAKEVALFIIRVQYGSNTIDREYKNHVAHCKKYGIPFGHYAYGRFVSVVDAKVEANDFLNRIDKEAKFLVLDVEELTTPKNQIVQASQAFIDVCKNAGWKTGLYTGHHFYKPNGMDKVKADFLWIPRYGVNDGTANKKPDFLCDLWQYTEKGKVSWYPSYLDLNNLHGTKSLEWFIGNMKIAEAPKTQVKSEIVKKPSGNSFIKTFQKWLNSTYKAGLVVDGIYGDKTKTEAIKALQTELNKQFGAKLVVDGKWGPKTKSAIRTVKKGAKGNITRIIQGMLYCLGYNPKGFDGIFGNGCESAVEIFQDDNNLTSDGLVGKDTFDEMF</sequence>
<dbReference type="Gene3D" id="3.20.20.80">
    <property type="entry name" value="Glycosidases"/>
    <property type="match status" value="1"/>
</dbReference>
<gene>
    <name evidence="3" type="ORF">I7822_28210</name>
</gene>
<accession>A0ABS3NBC3</accession>
<dbReference type="InterPro" id="IPR036365">
    <property type="entry name" value="PGBD-like_sf"/>
</dbReference>
<dbReference type="EMBL" id="JAGDEL010000040">
    <property type="protein sequence ID" value="MBO1515502.1"/>
    <property type="molecule type" value="Genomic_DNA"/>
</dbReference>
<dbReference type="SUPFAM" id="SSF51445">
    <property type="entry name" value="(Trans)glycosidases"/>
    <property type="match status" value="1"/>
</dbReference>
<dbReference type="RefSeq" id="WP_207982359.1">
    <property type="nucleotide sequence ID" value="NZ_JAGDEL010000040.1"/>
</dbReference>
<keyword evidence="4" id="KW-1185">Reference proteome</keyword>
<dbReference type="InterPro" id="IPR036366">
    <property type="entry name" value="PGBDSf"/>
</dbReference>
<evidence type="ECO:0000256" key="1">
    <source>
        <dbReference type="ARBA" id="ARBA00010646"/>
    </source>
</evidence>
<dbReference type="InterPro" id="IPR002053">
    <property type="entry name" value="Glyco_hydro_25"/>
</dbReference>
<proteinExistence type="inferred from homology"/>
<evidence type="ECO:0000313" key="4">
    <source>
        <dbReference type="Proteomes" id="UP000663981"/>
    </source>
</evidence>